<dbReference type="AlphaFoldDB" id="A0A931F9D9"/>
<evidence type="ECO:0000259" key="5">
    <source>
        <dbReference type="PROSITE" id="PS50110"/>
    </source>
</evidence>
<comment type="caution">
    <text evidence="6">The sequence shown here is derived from an EMBL/GenBank/DDBJ whole genome shotgun (WGS) entry which is preliminary data.</text>
</comment>
<dbReference type="CDD" id="cd00156">
    <property type="entry name" value="REC"/>
    <property type="match status" value="1"/>
</dbReference>
<protein>
    <recommendedName>
        <fullName evidence="1">Stage 0 sporulation protein A homolog</fullName>
    </recommendedName>
</protein>
<dbReference type="SMART" id="SM00448">
    <property type="entry name" value="REC"/>
    <property type="match status" value="1"/>
</dbReference>
<dbReference type="SUPFAM" id="SSF52172">
    <property type="entry name" value="CheY-like"/>
    <property type="match status" value="1"/>
</dbReference>
<sequence length="274" mass="31700">MKNILIVDDVNLIRIKLNNMLSREGYRVFQSGSVEAVKDHSFSSNISLEEIDLALIDLYFKGEDGFDLLKYLKTNYPDIKIVIVSMEARKEKIKKAINLGADNYITKPFDKRTLLQKVNLILSSKKQYKKEAVPSKDFNEVISNLKTDLSMELSRSIRSGLDFAVVRLNYLNRINSSEIIKLKSNITSKIRDIDRVYYTSPSEYTFLLPLTDREGVNIFVDKIMSEFDENINDNNGNIQVESMVFPEEIINEADINYDMHKEYLNKLLTEIEID</sequence>
<dbReference type="Proteomes" id="UP000621436">
    <property type="component" value="Unassembled WGS sequence"/>
</dbReference>
<organism evidence="6 7">
    <name type="scientific">Halonatronomonas betaini</name>
    <dbReference type="NCBI Taxonomy" id="2778430"/>
    <lineage>
        <taxon>Bacteria</taxon>
        <taxon>Bacillati</taxon>
        <taxon>Bacillota</taxon>
        <taxon>Clostridia</taxon>
        <taxon>Halanaerobiales</taxon>
        <taxon>Halarsenatibacteraceae</taxon>
        <taxon>Halonatronomonas</taxon>
    </lineage>
</organism>
<dbReference type="Gene3D" id="3.40.50.2300">
    <property type="match status" value="1"/>
</dbReference>
<evidence type="ECO:0000256" key="2">
    <source>
        <dbReference type="ARBA" id="ARBA00022553"/>
    </source>
</evidence>
<name>A0A931F9D9_9FIRM</name>
<dbReference type="InterPro" id="IPR050595">
    <property type="entry name" value="Bact_response_regulator"/>
</dbReference>
<dbReference type="RefSeq" id="WP_345790955.1">
    <property type="nucleotide sequence ID" value="NZ_JADPIE010000002.1"/>
</dbReference>
<dbReference type="PANTHER" id="PTHR44591:SF3">
    <property type="entry name" value="RESPONSE REGULATORY DOMAIN-CONTAINING PROTEIN"/>
    <property type="match status" value="1"/>
</dbReference>
<dbReference type="InterPro" id="IPR001789">
    <property type="entry name" value="Sig_transdc_resp-reg_receiver"/>
</dbReference>
<feature type="modified residue" description="4-aspartylphosphate" evidence="4">
    <location>
        <position position="57"/>
    </location>
</feature>
<evidence type="ECO:0000256" key="1">
    <source>
        <dbReference type="ARBA" id="ARBA00018672"/>
    </source>
</evidence>
<dbReference type="PROSITE" id="PS50110">
    <property type="entry name" value="RESPONSE_REGULATORY"/>
    <property type="match status" value="1"/>
</dbReference>
<evidence type="ECO:0000256" key="3">
    <source>
        <dbReference type="ARBA" id="ARBA00024867"/>
    </source>
</evidence>
<keyword evidence="2 4" id="KW-0597">Phosphoprotein</keyword>
<dbReference type="Pfam" id="PF00072">
    <property type="entry name" value="Response_reg"/>
    <property type="match status" value="1"/>
</dbReference>
<evidence type="ECO:0000256" key="4">
    <source>
        <dbReference type="PROSITE-ProRule" id="PRU00169"/>
    </source>
</evidence>
<feature type="domain" description="Response regulatory" evidence="5">
    <location>
        <begin position="3"/>
        <end position="122"/>
    </location>
</feature>
<dbReference type="GO" id="GO:0000160">
    <property type="term" value="P:phosphorelay signal transduction system"/>
    <property type="evidence" value="ECO:0007669"/>
    <property type="project" value="InterPro"/>
</dbReference>
<proteinExistence type="predicted"/>
<dbReference type="EMBL" id="JADPIE010000002">
    <property type="protein sequence ID" value="MBF8436349.1"/>
    <property type="molecule type" value="Genomic_DNA"/>
</dbReference>
<dbReference type="InterPro" id="IPR011006">
    <property type="entry name" value="CheY-like_superfamily"/>
</dbReference>
<evidence type="ECO:0000313" key="7">
    <source>
        <dbReference type="Proteomes" id="UP000621436"/>
    </source>
</evidence>
<dbReference type="PANTHER" id="PTHR44591">
    <property type="entry name" value="STRESS RESPONSE REGULATOR PROTEIN 1"/>
    <property type="match status" value="1"/>
</dbReference>
<accession>A0A931F9D9</accession>
<keyword evidence="7" id="KW-1185">Reference proteome</keyword>
<comment type="function">
    <text evidence="3">May play the central regulatory role in sporulation. It may be an element of the effector pathway responsible for the activation of sporulation genes in response to nutritional stress. Spo0A may act in concert with spo0H (a sigma factor) to control the expression of some genes that are critical to the sporulation process.</text>
</comment>
<evidence type="ECO:0000313" key="6">
    <source>
        <dbReference type="EMBL" id="MBF8436349.1"/>
    </source>
</evidence>
<gene>
    <name evidence="6" type="ORF">I0Q91_04590</name>
</gene>
<reference evidence="6" key="1">
    <citation type="submission" date="2020-11" db="EMBL/GenBank/DDBJ databases">
        <title>Halonatronomonas betainensis gen. nov., sp. nov. a novel haloalkaliphilic representative of the family Halanaerobiacae capable of betaine degradation.</title>
        <authorList>
            <person name="Boltyanskaya Y."/>
            <person name="Kevbrin V."/>
            <person name="Detkova E."/>
            <person name="Grouzdev D.S."/>
            <person name="Koziaeva V."/>
            <person name="Zhilina T."/>
        </authorList>
    </citation>
    <scope>NUCLEOTIDE SEQUENCE</scope>
    <source>
        <strain evidence="6">Z-7014</strain>
    </source>
</reference>